<reference evidence="2" key="1">
    <citation type="journal article" date="2016" name="Nature">
        <title>Genome evolution in the allotetraploid frog Xenopus laevis.</title>
        <authorList>
            <person name="Session A.M."/>
            <person name="Uno Y."/>
            <person name="Kwon T."/>
            <person name="Chapman J.A."/>
            <person name="Toyoda A."/>
            <person name="Takahashi S."/>
            <person name="Fukui A."/>
            <person name="Hikosaka A."/>
            <person name="Suzuki A."/>
            <person name="Kondo M."/>
            <person name="van Heeringen S.J."/>
            <person name="Quigley I."/>
            <person name="Heinz S."/>
            <person name="Ogino H."/>
            <person name="Ochi H."/>
            <person name="Hellsten U."/>
            <person name="Lyons J.B."/>
            <person name="Simakov O."/>
            <person name="Putnam N."/>
            <person name="Stites J."/>
            <person name="Kuroki Y."/>
            <person name="Tanaka T."/>
            <person name="Michiue T."/>
            <person name="Watanabe M."/>
            <person name="Bogdanovic O."/>
            <person name="Lister R."/>
            <person name="Georgiou G."/>
            <person name="Paranjpe S.S."/>
            <person name="van Kruijsbergen I."/>
            <person name="Shu S."/>
            <person name="Carlson J."/>
            <person name="Kinoshita T."/>
            <person name="Ohta Y."/>
            <person name="Mawaribuchi S."/>
            <person name="Jenkins J."/>
            <person name="Grimwood J."/>
            <person name="Schmutz J."/>
            <person name="Mitros T."/>
            <person name="Mozaffari S.V."/>
            <person name="Suzuki Y."/>
            <person name="Haramoto Y."/>
            <person name="Yamamoto T.S."/>
            <person name="Takagi C."/>
            <person name="Heald R."/>
            <person name="Miller K."/>
            <person name="Haudenschild C."/>
            <person name="Kitzman J."/>
            <person name="Nakayama T."/>
            <person name="Izutsu Y."/>
            <person name="Robert J."/>
            <person name="Fortriede J."/>
            <person name="Burns K."/>
            <person name="Lotay V."/>
            <person name="Karimi K."/>
            <person name="Yasuoka Y."/>
            <person name="Dichmann D.S."/>
            <person name="Flajnik M.F."/>
            <person name="Houston D.W."/>
            <person name="Shendure J."/>
            <person name="DuPasquier L."/>
            <person name="Vize P.D."/>
            <person name="Zorn A.M."/>
            <person name="Ito M."/>
            <person name="Marcotte E.M."/>
            <person name="Wallingford J.B."/>
            <person name="Ito Y."/>
            <person name="Asashima M."/>
            <person name="Ueno N."/>
            <person name="Matsuda Y."/>
            <person name="Veenstra G.J."/>
            <person name="Fujiyama A."/>
            <person name="Harland R.M."/>
            <person name="Taira M."/>
            <person name="Rokhsar D.S."/>
        </authorList>
    </citation>
    <scope>NUCLEOTIDE SEQUENCE [LARGE SCALE GENOMIC DNA]</scope>
    <source>
        <strain evidence="2">J</strain>
    </source>
</reference>
<accession>A0A974CKN1</accession>
<protein>
    <submittedName>
        <fullName evidence="1">Uncharacterized protein</fullName>
    </submittedName>
</protein>
<gene>
    <name evidence="1" type="ORF">XELAEV_18030347mg</name>
</gene>
<evidence type="ECO:0000313" key="1">
    <source>
        <dbReference type="EMBL" id="OCT75174.1"/>
    </source>
</evidence>
<evidence type="ECO:0000313" key="2">
    <source>
        <dbReference type="Proteomes" id="UP000694892"/>
    </source>
</evidence>
<dbReference type="AlphaFoldDB" id="A0A974CKN1"/>
<dbReference type="EMBL" id="CM004476">
    <property type="protein sequence ID" value="OCT75174.1"/>
    <property type="molecule type" value="Genomic_DNA"/>
</dbReference>
<dbReference type="Proteomes" id="UP000694892">
    <property type="component" value="Chromosome 6L"/>
</dbReference>
<name>A0A974CKN1_XENLA</name>
<sequence length="86" mass="10365">MLHPHMWTCIWHLWKRSLSKHNYYFKNTAYYICDILVLWDGEKANLQLFHDFINNMEGNLKFTCTADTEKLNFLDVRLIREVKGGN</sequence>
<organism evidence="1 2">
    <name type="scientific">Xenopus laevis</name>
    <name type="common">African clawed frog</name>
    <dbReference type="NCBI Taxonomy" id="8355"/>
    <lineage>
        <taxon>Eukaryota</taxon>
        <taxon>Metazoa</taxon>
        <taxon>Chordata</taxon>
        <taxon>Craniata</taxon>
        <taxon>Vertebrata</taxon>
        <taxon>Euteleostomi</taxon>
        <taxon>Amphibia</taxon>
        <taxon>Batrachia</taxon>
        <taxon>Anura</taxon>
        <taxon>Pipoidea</taxon>
        <taxon>Pipidae</taxon>
        <taxon>Xenopodinae</taxon>
        <taxon>Xenopus</taxon>
        <taxon>Xenopus</taxon>
    </lineage>
</organism>
<proteinExistence type="predicted"/>